<dbReference type="InterPro" id="IPR013517">
    <property type="entry name" value="FG-GAP"/>
</dbReference>
<keyword evidence="1" id="KW-0732">Signal</keyword>
<dbReference type="Gene3D" id="2.130.10.130">
    <property type="entry name" value="Integrin alpha, N-terminal"/>
    <property type="match status" value="2"/>
</dbReference>
<evidence type="ECO:0000256" key="1">
    <source>
        <dbReference type="ARBA" id="ARBA00022729"/>
    </source>
</evidence>
<evidence type="ECO:0000313" key="2">
    <source>
        <dbReference type="EMBL" id="QAA77085.1"/>
    </source>
</evidence>
<name>A0A410FVE7_BIPS1</name>
<reference evidence="3" key="1">
    <citation type="submission" date="2018-12" db="EMBL/GenBank/DDBJ databases">
        <title>Complete genome sequence of an uncultured bacterium of the candidate phylum Bipolaricaulota.</title>
        <authorList>
            <person name="Kadnikov V.V."/>
            <person name="Mardanov A.V."/>
            <person name="Beletsky A.V."/>
            <person name="Frank Y.A."/>
            <person name="Karnachuk O.V."/>
            <person name="Ravin N.V."/>
        </authorList>
    </citation>
    <scope>NUCLEOTIDE SEQUENCE [LARGE SCALE GENOMIC DNA]</scope>
</reference>
<dbReference type="Pfam" id="PF13517">
    <property type="entry name" value="FG-GAP_3"/>
    <property type="match status" value="2"/>
</dbReference>
<dbReference type="InterPro" id="IPR028994">
    <property type="entry name" value="Integrin_alpha_N"/>
</dbReference>
<sequence length="745" mass="80146">MREQRRLGVVLALGLAVGAGGISSPVFPPGVEELLPHAVNLWHWKTLAPFGAASLTVLAVGDLTEDGLDDVVVSDHQTIYVFAGTPDGGFVDRPVGFYEVKWHNGRYYTVIGSTQPLSATLVDLDEDGALDLVAGATSTQDKLYLFRNGGRGGLDKMAALEVPKPPYQLWVLDFTGNGLLDILWWTEGGRNDGQLFLHEGQGGFTFGGPLVLAEVKGQPLGLADLNGDDFLEFVFYSSDAVQVLWGSPQGFTEKTEWLSPHGKIWHGRLMEHGGGLVELVLGTSEGLVTGLLSREGLEVGAFYPVGEVIWVHLIDLTYDGVEDALVLLRSAGWMVLAGKGDGGFHLPTSEFLLFGSLSLGGRESTWTMTIAGQPALVLNSRPFPTVYVVSSAPRGESLIPFSGRYLLAVGDLSRNGSPDLVVEGRAGVDVLWNNGTGAFVRRELLQAELNVITAEVEEGKLYLLNLVPRERGWAAIELWTVSARGDVLSREVLEEFGPYEENTIQPVLLVADFDGNGTSDVLLLRKEAVLVKWDERTWESFPWEKGNLGLATAGQFTRKDIPEAALLSEEGVFFVSFPHRVLEVKQAPFALEVLPLAMSAGDLDGDGYDDLVLLGLEIEIQVNEERVAVGVVGSRGWVLWSTGEVAELALPQLSQGDAPWPLQGLALGDFTGDGIGDIAFTTIHGAGVFVLPGRGDGTFAEAVQIPRPMGPLFAADLSRSGQPALIGSSVGLEPYLWIRWNGGGQ</sequence>
<evidence type="ECO:0000313" key="3">
    <source>
        <dbReference type="Proteomes" id="UP000287233"/>
    </source>
</evidence>
<dbReference type="EMBL" id="CP034928">
    <property type="protein sequence ID" value="QAA77085.1"/>
    <property type="molecule type" value="Genomic_DNA"/>
</dbReference>
<dbReference type="KEGG" id="bih:BIP78_1319"/>
<proteinExistence type="predicted"/>
<protein>
    <recommendedName>
        <fullName evidence="4">VCBS repeat-containing protein</fullName>
    </recommendedName>
</protein>
<dbReference type="Proteomes" id="UP000287233">
    <property type="component" value="Chromosome"/>
</dbReference>
<dbReference type="AlphaFoldDB" id="A0A410FVE7"/>
<dbReference type="PANTHER" id="PTHR46580">
    <property type="entry name" value="SENSOR KINASE-RELATED"/>
    <property type="match status" value="1"/>
</dbReference>
<evidence type="ECO:0008006" key="4">
    <source>
        <dbReference type="Google" id="ProtNLM"/>
    </source>
</evidence>
<gene>
    <name evidence="2" type="ORF">BIP78_1319</name>
</gene>
<dbReference type="PANTHER" id="PTHR46580:SF2">
    <property type="entry name" value="MAM DOMAIN-CONTAINING PROTEIN"/>
    <property type="match status" value="1"/>
</dbReference>
<accession>A0A410FVE7</accession>
<dbReference type="SUPFAM" id="SSF69318">
    <property type="entry name" value="Integrin alpha N-terminal domain"/>
    <property type="match status" value="3"/>
</dbReference>
<organism evidence="2 3">
    <name type="scientific">Bipolaricaulis sibiricus</name>
    <dbReference type="NCBI Taxonomy" id="2501609"/>
    <lineage>
        <taxon>Bacteria</taxon>
        <taxon>Candidatus Bipolaricaulota</taxon>
        <taxon>Candidatus Bipolaricaulia</taxon>
        <taxon>Candidatus Bipolaricaulales</taxon>
        <taxon>Candidatus Bipolaricaulaceae</taxon>
        <taxon>Candidatus Bipolaricaulis</taxon>
    </lineage>
</organism>